<accession>A0A7J7NGL6</accession>
<dbReference type="Proteomes" id="UP000541444">
    <property type="component" value="Unassembled WGS sequence"/>
</dbReference>
<evidence type="ECO:0000256" key="2">
    <source>
        <dbReference type="SAM" id="Phobius"/>
    </source>
</evidence>
<dbReference type="EMBL" id="JACGCM010000794">
    <property type="protein sequence ID" value="KAF6166325.1"/>
    <property type="molecule type" value="Genomic_DNA"/>
</dbReference>
<proteinExistence type="predicted"/>
<evidence type="ECO:0000256" key="1">
    <source>
        <dbReference type="SAM" id="Coils"/>
    </source>
</evidence>
<gene>
    <name evidence="3" type="ORF">GIB67_015871</name>
</gene>
<keyword evidence="2" id="KW-1133">Transmembrane helix</keyword>
<comment type="caution">
    <text evidence="3">The sequence shown here is derived from an EMBL/GenBank/DDBJ whole genome shotgun (WGS) entry which is preliminary data.</text>
</comment>
<evidence type="ECO:0000313" key="3">
    <source>
        <dbReference type="EMBL" id="KAF6166325.1"/>
    </source>
</evidence>
<keyword evidence="1" id="KW-0175">Coiled coil</keyword>
<dbReference type="AlphaFoldDB" id="A0A7J7NGL6"/>
<keyword evidence="4" id="KW-1185">Reference proteome</keyword>
<organism evidence="3 4">
    <name type="scientific">Kingdonia uniflora</name>
    <dbReference type="NCBI Taxonomy" id="39325"/>
    <lineage>
        <taxon>Eukaryota</taxon>
        <taxon>Viridiplantae</taxon>
        <taxon>Streptophyta</taxon>
        <taxon>Embryophyta</taxon>
        <taxon>Tracheophyta</taxon>
        <taxon>Spermatophyta</taxon>
        <taxon>Magnoliopsida</taxon>
        <taxon>Ranunculales</taxon>
        <taxon>Circaeasteraceae</taxon>
        <taxon>Kingdonia</taxon>
    </lineage>
</organism>
<dbReference type="OrthoDB" id="1727198at2759"/>
<keyword evidence="2" id="KW-0472">Membrane</keyword>
<evidence type="ECO:0000313" key="4">
    <source>
        <dbReference type="Proteomes" id="UP000541444"/>
    </source>
</evidence>
<feature type="transmembrane region" description="Helical" evidence="2">
    <location>
        <begin position="276"/>
        <end position="295"/>
    </location>
</feature>
<protein>
    <submittedName>
        <fullName evidence="3">Uncharacterized protein</fullName>
    </submittedName>
</protein>
<feature type="coiled-coil region" evidence="1">
    <location>
        <begin position="142"/>
        <end position="169"/>
    </location>
</feature>
<reference evidence="3 4" key="1">
    <citation type="journal article" date="2020" name="IScience">
        <title>Genome Sequencing of the Endangered Kingdonia uniflora (Circaeasteraceae, Ranunculales) Reveals Potential Mechanisms of Evolutionary Specialization.</title>
        <authorList>
            <person name="Sun Y."/>
            <person name="Deng T."/>
            <person name="Zhang A."/>
            <person name="Moore M.J."/>
            <person name="Landis J.B."/>
            <person name="Lin N."/>
            <person name="Zhang H."/>
            <person name="Zhang X."/>
            <person name="Huang J."/>
            <person name="Zhang X."/>
            <person name="Sun H."/>
            <person name="Wang H."/>
        </authorList>
    </citation>
    <scope>NUCLEOTIDE SEQUENCE [LARGE SCALE GENOMIC DNA]</scope>
    <source>
        <strain evidence="3">TB1705</strain>
        <tissue evidence="3">Leaf</tissue>
    </source>
</reference>
<name>A0A7J7NGL6_9MAGN</name>
<keyword evidence="2" id="KW-0812">Transmembrane</keyword>
<sequence length="302" mass="33028">MVKDYCKNNCTDLPQKVQGRDRLYIKFVAEELGLEGSYVPRTYIEQIQLEKLVDEIMALPDDLKTKLSIEDDLVSSSPKEALSRASADRVAMRNKNLKSGLSHTYSTRGNNNLNLTRLAVNNRRFEGINPESPAALTNQGVITQLSEQITTLNERMDEFTSRIEELNSKFTISRVSNASHQNLALQAEACNGTATSLFVSGLGNGSLSGSLLPNSSSSSQLARDSPLMDEILLIKRGQGQLIHQLDNLSSFLHGNLGERSGHERTDGSSGLSNLELIGIPLTVTIAVGTVGFFLFRGLSSRN</sequence>